<dbReference type="Gene3D" id="3.40.50.300">
    <property type="entry name" value="P-loop containing nucleotide triphosphate hydrolases"/>
    <property type="match status" value="1"/>
</dbReference>
<organism evidence="8 9">
    <name type="scientific">Sinocyclocheilus grahami</name>
    <name type="common">Dianchi golden-line fish</name>
    <name type="synonym">Barbus grahami</name>
    <dbReference type="NCBI Taxonomy" id="75366"/>
    <lineage>
        <taxon>Eukaryota</taxon>
        <taxon>Metazoa</taxon>
        <taxon>Chordata</taxon>
        <taxon>Craniata</taxon>
        <taxon>Vertebrata</taxon>
        <taxon>Euteleostomi</taxon>
        <taxon>Actinopterygii</taxon>
        <taxon>Neopterygii</taxon>
        <taxon>Teleostei</taxon>
        <taxon>Ostariophysi</taxon>
        <taxon>Cypriniformes</taxon>
        <taxon>Cyprinidae</taxon>
        <taxon>Cyprininae</taxon>
        <taxon>Sinocyclocheilus</taxon>
    </lineage>
</organism>
<dbReference type="KEGG" id="sgh:107599176"/>
<feature type="signal peptide" evidence="7">
    <location>
        <begin position="1"/>
        <end position="24"/>
    </location>
</feature>
<dbReference type="AlphaFoldDB" id="A0A672QY44"/>
<keyword evidence="9" id="KW-1185">Reference proteome</keyword>
<evidence type="ECO:0000256" key="2">
    <source>
        <dbReference type="ARBA" id="ARBA00022741"/>
    </source>
</evidence>
<reference evidence="8" key="1">
    <citation type="submission" date="2025-08" db="UniProtKB">
        <authorList>
            <consortium name="Ensembl"/>
        </authorList>
    </citation>
    <scope>IDENTIFICATION</scope>
</reference>
<keyword evidence="7" id="KW-0732">Signal</keyword>
<keyword evidence="6" id="KW-0479">Metal-binding</keyword>
<feature type="binding site" evidence="6">
    <location>
        <position position="109"/>
    </location>
    <ligand>
        <name>Mg(2+)</name>
        <dbReference type="ChEBI" id="CHEBI:18420"/>
    </ligand>
</feature>
<keyword evidence="3 5" id="KW-0342">GTP-binding</keyword>
<dbReference type="InterPro" id="IPR006689">
    <property type="entry name" value="Small_GTPase_ARF/SAR"/>
</dbReference>
<feature type="binding site" evidence="6">
    <location>
        <position position="126"/>
    </location>
    <ligand>
        <name>Mg(2+)</name>
        <dbReference type="ChEBI" id="CHEBI:18420"/>
    </ligand>
</feature>
<dbReference type="FunFam" id="3.40.50.300:FF:000934">
    <property type="entry name" value="ADP-ribosylation factor-like 15 isoform X1"/>
    <property type="match status" value="1"/>
</dbReference>
<dbReference type="GeneID" id="107599176"/>
<dbReference type="PROSITE" id="PS51417">
    <property type="entry name" value="ARF"/>
    <property type="match status" value="1"/>
</dbReference>
<dbReference type="InterPro" id="IPR042292">
    <property type="entry name" value="ARL15"/>
</dbReference>
<dbReference type="GO" id="GO:0005525">
    <property type="term" value="F:GTP binding"/>
    <property type="evidence" value="ECO:0007669"/>
    <property type="project" value="UniProtKB-KW"/>
</dbReference>
<evidence type="ECO:0000313" key="9">
    <source>
        <dbReference type="Proteomes" id="UP000472262"/>
    </source>
</evidence>
<evidence type="ECO:0000256" key="5">
    <source>
        <dbReference type="PIRSR" id="PIRSR606689-1"/>
    </source>
</evidence>
<evidence type="ECO:0000256" key="6">
    <source>
        <dbReference type="PIRSR" id="PIRSR606689-2"/>
    </source>
</evidence>
<dbReference type="RefSeq" id="XP_016146178.1">
    <property type="nucleotide sequence ID" value="XM_016290692.1"/>
</dbReference>
<evidence type="ECO:0000256" key="1">
    <source>
        <dbReference type="ARBA" id="ARBA00010290"/>
    </source>
</evidence>
<dbReference type="Proteomes" id="UP000472262">
    <property type="component" value="Unassembled WGS sequence"/>
</dbReference>
<dbReference type="Pfam" id="PF00025">
    <property type="entry name" value="Arf"/>
    <property type="match status" value="1"/>
</dbReference>
<reference evidence="8" key="2">
    <citation type="submission" date="2025-09" db="UniProtKB">
        <authorList>
            <consortium name="Ensembl"/>
        </authorList>
    </citation>
    <scope>IDENTIFICATION</scope>
</reference>
<feature type="chain" id="PRO_5025454908" description="ADP-ribosylation factor-like protein 15" evidence="7">
    <location>
        <begin position="25"/>
        <end position="267"/>
    </location>
</feature>
<name>A0A672QY44_SINGR</name>
<dbReference type="GO" id="GO:0003924">
    <property type="term" value="F:GTPase activity"/>
    <property type="evidence" value="ECO:0007669"/>
    <property type="project" value="InterPro"/>
</dbReference>
<proteinExistence type="inferred from homology"/>
<feature type="binding site" evidence="5">
    <location>
        <begin position="205"/>
        <end position="208"/>
    </location>
    <ligand>
        <name>GTP</name>
        <dbReference type="ChEBI" id="CHEBI:37565"/>
    </ligand>
</feature>
<comment type="similarity">
    <text evidence="1">Belongs to the small GTPase superfamily. Arf family.</text>
</comment>
<dbReference type="SMART" id="SM00177">
    <property type="entry name" value="ARF"/>
    <property type="match status" value="1"/>
</dbReference>
<dbReference type="InParanoid" id="A0A672QY44"/>
<feature type="binding site" evidence="5">
    <location>
        <begin position="102"/>
        <end position="109"/>
    </location>
    <ligand>
        <name>GTP</name>
        <dbReference type="ChEBI" id="CHEBI:37565"/>
    </ligand>
</feature>
<dbReference type="GO" id="GO:0046872">
    <property type="term" value="F:metal ion binding"/>
    <property type="evidence" value="ECO:0007669"/>
    <property type="project" value="UniProtKB-KW"/>
</dbReference>
<dbReference type="PANTHER" id="PTHR46693:SF1">
    <property type="entry name" value="ADP-RIBOSYLATION FACTOR-LIKE PROTEIN 15"/>
    <property type="match status" value="1"/>
</dbReference>
<evidence type="ECO:0000256" key="7">
    <source>
        <dbReference type="SAM" id="SignalP"/>
    </source>
</evidence>
<keyword evidence="6" id="KW-0460">Magnesium</keyword>
<evidence type="ECO:0000313" key="8">
    <source>
        <dbReference type="Ensembl" id="ENSSGRP00000081088.1"/>
    </source>
</evidence>
<sequence>MGNKQSCSLFFSLLLFEEEPLILCLRIVSFCVPSSKPSSSCPHPVTLARLVCCRVTLLLGTMSEHIPLSIALCRIGFYTCLQKLCCKAPHPPRPEYDVMCIGLSGAGKTSLLSRLCNEISDGTVPTTGFSIKAVPFENVILNVKELGGAETIKKYWSRYYQGSQGVVFVLNSATSDEEMEASRSELLSAMQHPQLCTLPFLILANHQDSPAARSVSEIQKYFELQPLARGKRWILAGSTMNNMEAVKESFSQLIRLLEEKEVLPSRI</sequence>
<feature type="binding site" evidence="5">
    <location>
        <position position="148"/>
    </location>
    <ligand>
        <name>GTP</name>
        <dbReference type="ChEBI" id="CHEBI:37565"/>
    </ligand>
</feature>
<dbReference type="InterPro" id="IPR027417">
    <property type="entry name" value="P-loop_NTPase"/>
</dbReference>
<protein>
    <recommendedName>
        <fullName evidence="4">ADP-ribosylation factor-like protein 15</fullName>
    </recommendedName>
</protein>
<evidence type="ECO:0000256" key="3">
    <source>
        <dbReference type="ARBA" id="ARBA00023134"/>
    </source>
</evidence>
<dbReference type="SUPFAM" id="SSF52540">
    <property type="entry name" value="P-loop containing nucleoside triphosphate hydrolases"/>
    <property type="match status" value="1"/>
</dbReference>
<evidence type="ECO:0000256" key="4">
    <source>
        <dbReference type="ARBA" id="ARBA00072404"/>
    </source>
</evidence>
<gene>
    <name evidence="8" type="primary">LOC107599176</name>
</gene>
<dbReference type="SMART" id="SM00178">
    <property type="entry name" value="SAR"/>
    <property type="match status" value="1"/>
</dbReference>
<dbReference type="PRINTS" id="PR00328">
    <property type="entry name" value="SAR1GTPBP"/>
</dbReference>
<dbReference type="OrthoDB" id="414781at2759"/>
<keyword evidence="2 5" id="KW-0547">Nucleotide-binding</keyword>
<accession>A0A672QY44</accession>
<dbReference type="Ensembl" id="ENSSGRT00000086339.1">
    <property type="protein sequence ID" value="ENSSGRP00000081088.1"/>
    <property type="gene ID" value="ENSSGRG00000041029.1"/>
</dbReference>
<dbReference type="PANTHER" id="PTHR46693">
    <property type="entry name" value="ADP-RIBOSYLATION FACTOR-LIKE PROTEIN 15"/>
    <property type="match status" value="1"/>
</dbReference>